<evidence type="ECO:0000313" key="8">
    <source>
        <dbReference type="Proteomes" id="UP001628874"/>
    </source>
</evidence>
<dbReference type="CDD" id="cd01005">
    <property type="entry name" value="PBP2_CysP"/>
    <property type="match status" value="1"/>
</dbReference>
<evidence type="ECO:0000256" key="6">
    <source>
        <dbReference type="SAM" id="Phobius"/>
    </source>
</evidence>
<dbReference type="NCBIfam" id="TIGR00971">
    <property type="entry name" value="3a0106s03"/>
    <property type="match status" value="1"/>
</dbReference>
<dbReference type="RefSeq" id="WP_063779561.1">
    <property type="nucleotide sequence ID" value="NZ_JBFQGM010000001.1"/>
</dbReference>
<proteinExistence type="inferred from homology"/>
<dbReference type="InterPro" id="IPR005669">
    <property type="entry name" value="Thiosulph/SO4-bd"/>
</dbReference>
<evidence type="ECO:0000256" key="4">
    <source>
        <dbReference type="ARBA" id="ARBA00022729"/>
    </source>
</evidence>
<dbReference type="Proteomes" id="UP001628874">
    <property type="component" value="Unassembled WGS sequence"/>
</dbReference>
<comment type="caution">
    <text evidence="7">The sequence shown here is derived from an EMBL/GenBank/DDBJ whole genome shotgun (WGS) entry which is preliminary data.</text>
</comment>
<evidence type="ECO:0000256" key="3">
    <source>
        <dbReference type="ARBA" id="ARBA00022448"/>
    </source>
</evidence>
<dbReference type="PANTHER" id="PTHR30368">
    <property type="entry name" value="SULFATE-BINDING PROTEIN"/>
    <property type="match status" value="1"/>
</dbReference>
<evidence type="ECO:0000256" key="1">
    <source>
        <dbReference type="ARBA" id="ARBA00004418"/>
    </source>
</evidence>
<keyword evidence="5" id="KW-0574">Periplasm</keyword>
<comment type="similarity">
    <text evidence="2">Belongs to the prokaryotic sulfate-binding protein family.</text>
</comment>
<accession>A0ABW8WDV9</accession>
<dbReference type="PANTHER" id="PTHR30368:SF2">
    <property type="entry name" value="SULFATE-BINDING PROTEIN"/>
    <property type="match status" value="1"/>
</dbReference>
<keyword evidence="3" id="KW-0813">Transport</keyword>
<keyword evidence="8" id="KW-1185">Reference proteome</keyword>
<evidence type="ECO:0000313" key="7">
    <source>
        <dbReference type="EMBL" id="MFL9459177.1"/>
    </source>
</evidence>
<sequence>MSKWQQTKKLRTEWIGQFQRYVVKALQAIGQWSRKAGRGWLNRHSLGAFLSLVLVGTTLSVVVAASTASIGNSSGEIHSGNSNNLIAQQKNIKLNLVSFSVTQAAHDKIIPRFVEKWKKERNQNITFQQSYGASSAQALATIEGGLEADVVHLSLAPDIQKIERAGLIQPGWEKEFPNGGIVSKSVVAIVTRQGNPKGIKTWTDLANKGISVITPNPITSGSARWNFLALWNAAIKAGKDESKTLDFVSNVYKNAPNLPESARNATDAFFKGGEGDALITYENEVILKALKGEKPSYFIPDVNFSIDNPVAIVDKNVDKHGTREVAEAFIKYLYTAEAQKVFTQTGYRSIESNAAQKKEVVNQYPRLKSLATTNDYGGWAAIQKKFFDDNGIFAKVISKINTSATKTWR</sequence>
<comment type="subcellular location">
    <subcellularLocation>
        <location evidence="1">Periplasm</location>
    </subcellularLocation>
</comment>
<feature type="transmembrane region" description="Helical" evidence="6">
    <location>
        <begin position="44"/>
        <end position="65"/>
    </location>
</feature>
<organism evidence="7 8">
    <name type="scientific">Scytonema tolypothrichoides VB-61278_2</name>
    <dbReference type="NCBI Taxonomy" id="3232314"/>
    <lineage>
        <taxon>Bacteria</taxon>
        <taxon>Bacillati</taxon>
        <taxon>Cyanobacteriota</taxon>
        <taxon>Cyanophyceae</taxon>
        <taxon>Nostocales</taxon>
        <taxon>Scytonemataceae</taxon>
        <taxon>Scytonema</taxon>
    </lineage>
</organism>
<evidence type="ECO:0000256" key="5">
    <source>
        <dbReference type="ARBA" id="ARBA00022764"/>
    </source>
</evidence>
<dbReference type="EMBL" id="JBFQGM010000001">
    <property type="protein sequence ID" value="MFL9459177.1"/>
    <property type="molecule type" value="Genomic_DNA"/>
</dbReference>
<keyword evidence="6" id="KW-0472">Membrane</keyword>
<protein>
    <submittedName>
        <fullName evidence="7">Sulfate ABC transporter substrate-binding protein</fullName>
    </submittedName>
</protein>
<dbReference type="Pfam" id="PF13531">
    <property type="entry name" value="SBP_bac_11"/>
    <property type="match status" value="1"/>
</dbReference>
<keyword evidence="6" id="KW-0812">Transmembrane</keyword>
<dbReference type="Gene3D" id="3.40.190.10">
    <property type="entry name" value="Periplasmic binding protein-like II"/>
    <property type="match status" value="2"/>
</dbReference>
<keyword evidence="4" id="KW-0732">Signal</keyword>
<evidence type="ECO:0000256" key="2">
    <source>
        <dbReference type="ARBA" id="ARBA00006099"/>
    </source>
</evidence>
<dbReference type="SUPFAM" id="SSF53850">
    <property type="entry name" value="Periplasmic binding protein-like II"/>
    <property type="match status" value="1"/>
</dbReference>
<keyword evidence="6" id="KW-1133">Transmembrane helix</keyword>
<name>A0ABW8WDV9_9CYAN</name>
<reference evidence="7 8" key="1">
    <citation type="submission" date="2024-07" db="EMBL/GenBank/DDBJ databases">
        <authorList>
            <person name="Tripathy S."/>
        </authorList>
    </citation>
    <scope>NUCLEOTIDE SEQUENCE [LARGE SCALE GENOMIC DNA]</scope>
    <source>
        <strain evidence="7 8">VB-61278_2</strain>
    </source>
</reference>
<gene>
    <name evidence="7" type="ORF">AB0759_00790</name>
</gene>